<keyword evidence="6" id="KW-0282">Flagellum</keyword>
<dbReference type="EMBL" id="JAUIYO010000004">
    <property type="protein sequence ID" value="MFK2825595.1"/>
    <property type="molecule type" value="Genomic_DNA"/>
</dbReference>
<protein>
    <submittedName>
        <fullName evidence="6">Flagellar hook-basal body protein</fullName>
    </submittedName>
</protein>
<dbReference type="NCBIfam" id="TIGR03506">
    <property type="entry name" value="FlgEFG_subfam"/>
    <property type="match status" value="1"/>
</dbReference>
<dbReference type="InterPro" id="IPR001444">
    <property type="entry name" value="Flag_bb_rod_N"/>
</dbReference>
<evidence type="ECO:0000256" key="1">
    <source>
        <dbReference type="ARBA" id="ARBA00009677"/>
    </source>
</evidence>
<evidence type="ECO:0000259" key="4">
    <source>
        <dbReference type="Pfam" id="PF06429"/>
    </source>
</evidence>
<evidence type="ECO:0000259" key="5">
    <source>
        <dbReference type="Pfam" id="PF22692"/>
    </source>
</evidence>
<dbReference type="Pfam" id="PF06429">
    <property type="entry name" value="Flg_bbr_C"/>
    <property type="match status" value="1"/>
</dbReference>
<dbReference type="Pfam" id="PF00460">
    <property type="entry name" value="Flg_bb_rod"/>
    <property type="match status" value="1"/>
</dbReference>
<keyword evidence="7" id="KW-1185">Reference proteome</keyword>
<evidence type="ECO:0000313" key="7">
    <source>
        <dbReference type="Proteomes" id="UP001619911"/>
    </source>
</evidence>
<evidence type="ECO:0000313" key="6">
    <source>
        <dbReference type="EMBL" id="MFK2825595.1"/>
    </source>
</evidence>
<dbReference type="Proteomes" id="UP001619911">
    <property type="component" value="Unassembled WGS sequence"/>
</dbReference>
<comment type="subcellular location">
    <subcellularLocation>
        <location evidence="2">Bacterial flagellum basal body</location>
    </subcellularLocation>
</comment>
<proteinExistence type="inferred from homology"/>
<keyword evidence="6" id="KW-0966">Cell projection</keyword>
<dbReference type="InterPro" id="IPR020013">
    <property type="entry name" value="Flagellar_FlgE/F/G"/>
</dbReference>
<feature type="domain" description="Flagellar basal-body/hook protein C-terminal" evidence="4">
    <location>
        <begin position="228"/>
        <end position="272"/>
    </location>
</feature>
<accession>A0ABW8I9A7</accession>
<comment type="similarity">
    <text evidence="1 2">Belongs to the flagella basal body rod proteins family.</text>
</comment>
<dbReference type="InterPro" id="IPR010930">
    <property type="entry name" value="Flg_bb/hook_C_dom"/>
</dbReference>
<feature type="domain" description="Flagellar basal body rod protein N-terminal" evidence="3">
    <location>
        <begin position="5"/>
        <end position="35"/>
    </location>
</feature>
<comment type="caution">
    <text evidence="6">The sequence shown here is derived from an EMBL/GenBank/DDBJ whole genome shotgun (WGS) entry which is preliminary data.</text>
</comment>
<keyword evidence="2" id="KW-0975">Bacterial flagellum</keyword>
<sequence>MFRGFYTAASGMIAQQRRTEMLSNNMSNAHTPGYKADQSSVRAFPEMLLQRIDQVPIPVRRKLNLPFEPHIGALNTGVYVQETIPNFAQGDLRETGFKTDVALLDVNVPVNEDTGQSGMTFYKIQGQDGIQRYTRNGNFTLDASGFLTTASGHYVLDPAGNRIVLNSEEIAIDESGRITEEGRPAGQIGVAFAENPHLLIKEGDGLFRLEDGELPDVSSRNDVQFRIQQGFVEGSNVDTARTMTDMMSAYRTFEANQKLLTAYDRSMEKAANEIGRV</sequence>
<evidence type="ECO:0000259" key="3">
    <source>
        <dbReference type="Pfam" id="PF00460"/>
    </source>
</evidence>
<keyword evidence="6" id="KW-0969">Cilium</keyword>
<dbReference type="RefSeq" id="WP_404316330.1">
    <property type="nucleotide sequence ID" value="NZ_JAUIYO010000004.1"/>
</dbReference>
<gene>
    <name evidence="6" type="ORF">QYG89_07875</name>
</gene>
<reference evidence="6 7" key="1">
    <citation type="submission" date="2023-07" db="EMBL/GenBank/DDBJ databases">
        <title>Bacillus lucianemedeirus sp. nov, a new species isolated from an immunobiological production facility.</title>
        <authorList>
            <person name="Costa L.V."/>
            <person name="Miranda R.V.S.L."/>
            <person name="Brandao M.L.L."/>
            <person name="Reis C.M.F."/>
            <person name="Frazao A.M."/>
            <person name="Cruz F.V."/>
            <person name="Baio P.V.P."/>
            <person name="Veras J.F.C."/>
            <person name="Ramos J.N."/>
            <person name="Vieira V."/>
        </authorList>
    </citation>
    <scope>NUCLEOTIDE SEQUENCE [LARGE SCALE GENOMIC DNA]</scope>
    <source>
        <strain evidence="6 7">B190/17</strain>
    </source>
</reference>
<organism evidence="6 7">
    <name type="scientific">Bacillus lumedeiriae</name>
    <dbReference type="NCBI Taxonomy" id="3058829"/>
    <lineage>
        <taxon>Bacteria</taxon>
        <taxon>Bacillati</taxon>
        <taxon>Bacillota</taxon>
        <taxon>Bacilli</taxon>
        <taxon>Bacillales</taxon>
        <taxon>Bacillaceae</taxon>
        <taxon>Bacillus</taxon>
    </lineage>
</organism>
<dbReference type="InterPro" id="IPR053967">
    <property type="entry name" value="LlgE_F_G-like_D1"/>
</dbReference>
<dbReference type="SUPFAM" id="SSF117143">
    <property type="entry name" value="Flagellar hook protein flgE"/>
    <property type="match status" value="1"/>
</dbReference>
<dbReference type="InterPro" id="IPR037925">
    <property type="entry name" value="FlgE/F/G-like"/>
</dbReference>
<dbReference type="Pfam" id="PF22692">
    <property type="entry name" value="LlgE_F_G_D1"/>
    <property type="match status" value="1"/>
</dbReference>
<evidence type="ECO:0000256" key="2">
    <source>
        <dbReference type="RuleBase" id="RU362116"/>
    </source>
</evidence>
<dbReference type="PANTHER" id="PTHR30435:SF19">
    <property type="entry name" value="FLAGELLAR BASAL-BODY ROD PROTEIN FLGG"/>
    <property type="match status" value="1"/>
</dbReference>
<name>A0ABW8I9A7_9BACI</name>
<dbReference type="PANTHER" id="PTHR30435">
    <property type="entry name" value="FLAGELLAR PROTEIN"/>
    <property type="match status" value="1"/>
</dbReference>
<feature type="domain" description="Flagellar hook protein FlgE/F/G-like D1" evidence="5">
    <location>
        <begin position="118"/>
        <end position="179"/>
    </location>
</feature>